<protein>
    <submittedName>
        <fullName evidence="6">ABC-type Fe3+-hydroxamate transport system, periplasmic component</fullName>
    </submittedName>
</protein>
<evidence type="ECO:0000313" key="6">
    <source>
        <dbReference type="EMBL" id="AOS64229.1"/>
    </source>
</evidence>
<dbReference type="GO" id="GO:1901678">
    <property type="term" value="P:iron coordination entity transport"/>
    <property type="evidence" value="ECO:0007669"/>
    <property type="project" value="UniProtKB-ARBA"/>
</dbReference>
<dbReference type="GO" id="GO:0030288">
    <property type="term" value="C:outer membrane-bounded periplasmic space"/>
    <property type="evidence" value="ECO:0007669"/>
    <property type="project" value="TreeGrafter"/>
</dbReference>
<evidence type="ECO:0000259" key="5">
    <source>
        <dbReference type="PROSITE" id="PS50983"/>
    </source>
</evidence>
<dbReference type="PANTHER" id="PTHR30532">
    <property type="entry name" value="IRON III DICITRATE-BINDING PERIPLASMIC PROTEIN"/>
    <property type="match status" value="1"/>
</dbReference>
<dbReference type="PANTHER" id="PTHR30532:SF25">
    <property type="entry name" value="IRON(III) DICITRATE-BINDING PERIPLASMIC PROTEIN"/>
    <property type="match status" value="1"/>
</dbReference>
<dbReference type="Proteomes" id="UP000095210">
    <property type="component" value="Chromosome"/>
</dbReference>
<dbReference type="PROSITE" id="PS50983">
    <property type="entry name" value="FE_B12_PBP"/>
    <property type="match status" value="1"/>
</dbReference>
<keyword evidence="7" id="KW-1185">Reference proteome</keyword>
<evidence type="ECO:0000256" key="4">
    <source>
        <dbReference type="ARBA" id="ARBA00022729"/>
    </source>
</evidence>
<dbReference type="Pfam" id="PF01497">
    <property type="entry name" value="Peripla_BP_2"/>
    <property type="match status" value="1"/>
</dbReference>
<keyword evidence="4" id="KW-0732">Signal</keyword>
<dbReference type="EMBL" id="CP014859">
    <property type="protein sequence ID" value="AOS64229.1"/>
    <property type="molecule type" value="Genomic_DNA"/>
</dbReference>
<comment type="similarity">
    <text evidence="2">Belongs to the bacterial solute-binding protein 8 family.</text>
</comment>
<dbReference type="Gene3D" id="3.40.50.1980">
    <property type="entry name" value="Nitrogenase molybdenum iron protein domain"/>
    <property type="match status" value="2"/>
</dbReference>
<gene>
    <name evidence="6" type="ORF">TL08_17145</name>
</gene>
<evidence type="ECO:0000256" key="2">
    <source>
        <dbReference type="ARBA" id="ARBA00008814"/>
    </source>
</evidence>
<name>A0AAC9MZ88_9PSEU</name>
<organism evidence="6 7">
    <name type="scientific">Actinoalloteichus hymeniacidonis</name>
    <dbReference type="NCBI Taxonomy" id="340345"/>
    <lineage>
        <taxon>Bacteria</taxon>
        <taxon>Bacillati</taxon>
        <taxon>Actinomycetota</taxon>
        <taxon>Actinomycetes</taxon>
        <taxon>Pseudonocardiales</taxon>
        <taxon>Pseudonocardiaceae</taxon>
        <taxon>Actinoalloteichus</taxon>
    </lineage>
</organism>
<proteinExistence type="inferred from homology"/>
<evidence type="ECO:0000256" key="1">
    <source>
        <dbReference type="ARBA" id="ARBA00004196"/>
    </source>
</evidence>
<accession>A0AAC9MZ88</accession>
<reference evidence="7" key="1">
    <citation type="submission" date="2016-03" db="EMBL/GenBank/DDBJ databases">
        <title>Complete genome sequence of the type strain Actinoalloteichus hymeniacidonis DSM 45092.</title>
        <authorList>
            <person name="Schaffert L."/>
            <person name="Albersmeier A."/>
            <person name="Winkler A."/>
            <person name="Kalinowski J."/>
            <person name="Zotchev S."/>
            <person name="Ruckert C."/>
        </authorList>
    </citation>
    <scope>NUCLEOTIDE SEQUENCE [LARGE SCALE GENOMIC DNA]</scope>
    <source>
        <strain evidence="7">HPA177(T) (DSM 45092(T))</strain>
    </source>
</reference>
<feature type="domain" description="Fe/B12 periplasmic-binding" evidence="5">
    <location>
        <begin position="87"/>
        <end position="355"/>
    </location>
</feature>
<dbReference type="InterPro" id="IPR002491">
    <property type="entry name" value="ABC_transptr_periplasmic_BD"/>
</dbReference>
<sequence>MIGPYPAPRTMFKARLTEQRICEMSSAVRRRSRGAAIALPLAACLLVSACGGGEEPEGAQQEPGADGFPRTVTHAMGETTVEAAPERVVALDTSYIDAAMALDLDVVARIDYHTEGGELPSYLDESERANAESAEVIGDITAPDIEALWDIESDLIVSAQVRHEEIYPELSEVAPTVFSQTTGATWKDNIRLLAEAVGREELAEERITAYEERAESIGTAIREKLGNDATVTMARFVEGEPTVRLYTSASFPGIVLADAGLARPEGQPDSEDDIMVNLSQEDITDLDADHIFLSAYSDPTQEAEDPREQFESNPLWDRLEADITSVDDTVWVTSVSLQGAEQMLDELADAFEVEGARS</sequence>
<dbReference type="InterPro" id="IPR051313">
    <property type="entry name" value="Bact_iron-sidero_bind"/>
</dbReference>
<evidence type="ECO:0000256" key="3">
    <source>
        <dbReference type="ARBA" id="ARBA00022448"/>
    </source>
</evidence>
<dbReference type="SUPFAM" id="SSF53807">
    <property type="entry name" value="Helical backbone' metal receptor"/>
    <property type="match status" value="1"/>
</dbReference>
<comment type="subcellular location">
    <subcellularLocation>
        <location evidence="1">Cell envelope</location>
    </subcellularLocation>
</comment>
<dbReference type="CDD" id="cd01146">
    <property type="entry name" value="FhuD"/>
    <property type="match status" value="1"/>
</dbReference>
<dbReference type="KEGG" id="ahm:TL08_17145"/>
<keyword evidence="3" id="KW-0813">Transport</keyword>
<evidence type="ECO:0000313" key="7">
    <source>
        <dbReference type="Proteomes" id="UP000095210"/>
    </source>
</evidence>
<dbReference type="AlphaFoldDB" id="A0AAC9MZ88"/>